<dbReference type="Proteomes" id="UP000784128">
    <property type="component" value="Unassembled WGS sequence"/>
</dbReference>
<gene>
    <name evidence="2" type="ORF">KJB30_04895</name>
</gene>
<dbReference type="InterPro" id="IPR007391">
    <property type="entry name" value="Vancomycin_resist_VanW"/>
</dbReference>
<dbReference type="Pfam" id="PF04294">
    <property type="entry name" value="VanW"/>
    <property type="match status" value="1"/>
</dbReference>
<comment type="caution">
    <text evidence="2">The sequence shown here is derived from an EMBL/GenBank/DDBJ whole genome shotgun (WGS) entry which is preliminary data.</text>
</comment>
<feature type="signal peptide" evidence="1">
    <location>
        <begin position="1"/>
        <end position="25"/>
    </location>
</feature>
<dbReference type="PANTHER" id="PTHR35788">
    <property type="entry name" value="EXPORTED PROTEIN-RELATED"/>
    <property type="match status" value="1"/>
</dbReference>
<evidence type="ECO:0000256" key="1">
    <source>
        <dbReference type="SAM" id="SignalP"/>
    </source>
</evidence>
<sequence>MYKMKSRLILAILALSLLVTAATAAAEGYTHLWGGFSTPLAGRSPQQRHNAARAAADLNGIIVPPGATLSLNDILGVRLAEKGYEIAPMVTDKGTLEDVTGGGICQIASTIYNAALDAGLQVVERHPHSRVVHYVPPGRDATVAGWLKDLKVRNPHEVPLQLGMDASSERLTAAFRGIRPKNFRVELKTEIIPLEPETAVVSSSKWAVSPQKGGSGYSALTRRIIRSGDRVQDEVLSRDRYPAPTRLVGGGGR</sequence>
<accession>A0ABS5U626</accession>
<evidence type="ECO:0000313" key="2">
    <source>
        <dbReference type="EMBL" id="MBT1071108.1"/>
    </source>
</evidence>
<keyword evidence="3" id="KW-1185">Reference proteome</keyword>
<feature type="chain" id="PRO_5046582387" evidence="1">
    <location>
        <begin position="26"/>
        <end position="253"/>
    </location>
</feature>
<protein>
    <submittedName>
        <fullName evidence="2">VanW family protein</fullName>
    </submittedName>
</protein>
<organism evidence="2 3">
    <name type="scientific">Pelotalea chapellei</name>
    <dbReference type="NCBI Taxonomy" id="44671"/>
    <lineage>
        <taxon>Bacteria</taxon>
        <taxon>Pseudomonadati</taxon>
        <taxon>Thermodesulfobacteriota</taxon>
        <taxon>Desulfuromonadia</taxon>
        <taxon>Geobacterales</taxon>
        <taxon>Geobacteraceae</taxon>
        <taxon>Pelotalea</taxon>
    </lineage>
</organism>
<dbReference type="EMBL" id="JAHDYS010000003">
    <property type="protein sequence ID" value="MBT1071108.1"/>
    <property type="molecule type" value="Genomic_DNA"/>
</dbReference>
<dbReference type="InterPro" id="IPR052913">
    <property type="entry name" value="Glycopeptide_resist_protein"/>
</dbReference>
<dbReference type="PANTHER" id="PTHR35788:SF1">
    <property type="entry name" value="EXPORTED PROTEIN"/>
    <property type="match status" value="1"/>
</dbReference>
<keyword evidence="1" id="KW-0732">Signal</keyword>
<name>A0ABS5U626_9BACT</name>
<reference evidence="2 3" key="1">
    <citation type="submission" date="2021-05" db="EMBL/GenBank/DDBJ databases">
        <title>The draft genome of Geobacter chapellei DSM 13688.</title>
        <authorList>
            <person name="Xu Z."/>
            <person name="Masuda Y."/>
            <person name="Itoh H."/>
            <person name="Senoo K."/>
        </authorList>
    </citation>
    <scope>NUCLEOTIDE SEQUENCE [LARGE SCALE GENOMIC DNA]</scope>
    <source>
        <strain evidence="2 3">DSM 13688</strain>
    </source>
</reference>
<evidence type="ECO:0000313" key="3">
    <source>
        <dbReference type="Proteomes" id="UP000784128"/>
    </source>
</evidence>
<proteinExistence type="predicted"/>